<name>H2ZYA9_LATCH</name>
<dbReference type="OMA" id="RVEIRIC"/>
<dbReference type="AlphaFoldDB" id="H2ZYA9"/>
<sequence>MSSQKLREIESTLKTLLEATNKNSAKIEAAIVTLDAKFDGLTNRLNKMEEKTKRMGQAQKELKQKIQACEGTSEHCYNVSKALVKENKIIKRQLELIENQVRSLNIRIVGLAEEYGQENLVEFMETWIPKILQIDVKEDPIVVERAFRNPMRPGKNVENRRTVVVTVSSIIDKDRIMVAACKAKELNYGGNRISFFPDLSQGTLLKCKALQTVKKGFLNDGIQASLLYPSKLRVVHDGKIYIFWEVLEAEKLLHSIKKKLKQNEQEDSTSEDTD</sequence>
<dbReference type="Proteomes" id="UP000008672">
    <property type="component" value="Unassembled WGS sequence"/>
</dbReference>
<keyword evidence="1" id="KW-0175">Coiled coil</keyword>
<dbReference type="STRING" id="7897.ENSLACP00000002380"/>
<keyword evidence="3" id="KW-1185">Reference proteome</keyword>
<evidence type="ECO:0000256" key="1">
    <source>
        <dbReference type="SAM" id="Coils"/>
    </source>
</evidence>
<reference evidence="2" key="3">
    <citation type="submission" date="2025-09" db="UniProtKB">
        <authorList>
            <consortium name="Ensembl"/>
        </authorList>
    </citation>
    <scope>IDENTIFICATION</scope>
</reference>
<reference evidence="2" key="2">
    <citation type="submission" date="2025-08" db="UniProtKB">
        <authorList>
            <consortium name="Ensembl"/>
        </authorList>
    </citation>
    <scope>IDENTIFICATION</scope>
</reference>
<feature type="coiled-coil region" evidence="1">
    <location>
        <begin position="31"/>
        <end position="114"/>
    </location>
</feature>
<dbReference type="InterPro" id="IPR004244">
    <property type="entry name" value="Transposase_22"/>
</dbReference>
<dbReference type="HOGENOM" id="CLU_1010229_0_0_1"/>
<evidence type="ECO:0000313" key="2">
    <source>
        <dbReference type="Ensembl" id="ENSLACP00000002380.1"/>
    </source>
</evidence>
<protein>
    <recommendedName>
        <fullName evidence="4">L1 transposable element RRM domain-containing protein</fullName>
    </recommendedName>
</protein>
<dbReference type="GeneTree" id="ENSGT00800000124396"/>
<dbReference type="Bgee" id="ENSLACG00000002127">
    <property type="expression patterns" value="Expressed in muscle tissue and 6 other cell types or tissues"/>
</dbReference>
<dbReference type="EMBL" id="AFYH01243954">
    <property type="status" value="NOT_ANNOTATED_CDS"/>
    <property type="molecule type" value="Genomic_DNA"/>
</dbReference>
<reference evidence="3" key="1">
    <citation type="submission" date="2011-08" db="EMBL/GenBank/DDBJ databases">
        <title>The draft genome of Latimeria chalumnae.</title>
        <authorList>
            <person name="Di Palma F."/>
            <person name="Alfoldi J."/>
            <person name="Johnson J."/>
            <person name="Berlin A."/>
            <person name="Gnerre S."/>
            <person name="Jaffe D."/>
            <person name="MacCallum I."/>
            <person name="Young S."/>
            <person name="Walker B.J."/>
            <person name="Lander E."/>
            <person name="Lindblad-Toh K."/>
        </authorList>
    </citation>
    <scope>NUCLEOTIDE SEQUENCE [LARGE SCALE GENOMIC DNA]</scope>
    <source>
        <strain evidence="3">Wild caught</strain>
    </source>
</reference>
<organism evidence="2 3">
    <name type="scientific">Latimeria chalumnae</name>
    <name type="common">Coelacanth</name>
    <dbReference type="NCBI Taxonomy" id="7897"/>
    <lineage>
        <taxon>Eukaryota</taxon>
        <taxon>Metazoa</taxon>
        <taxon>Chordata</taxon>
        <taxon>Craniata</taxon>
        <taxon>Vertebrata</taxon>
        <taxon>Euteleostomi</taxon>
        <taxon>Coelacanthiformes</taxon>
        <taxon>Coelacanthidae</taxon>
        <taxon>Latimeria</taxon>
    </lineage>
</organism>
<proteinExistence type="predicted"/>
<evidence type="ECO:0000313" key="3">
    <source>
        <dbReference type="Proteomes" id="UP000008672"/>
    </source>
</evidence>
<dbReference type="PANTHER" id="PTHR11505">
    <property type="entry name" value="L1 TRANSPOSABLE ELEMENT-RELATED"/>
    <property type="match status" value="1"/>
</dbReference>
<accession>H2ZYA9</accession>
<dbReference type="Ensembl" id="ENSLACT00000002400.1">
    <property type="protein sequence ID" value="ENSLACP00000002380.1"/>
    <property type="gene ID" value="ENSLACG00000002127.1"/>
</dbReference>
<evidence type="ECO:0008006" key="4">
    <source>
        <dbReference type="Google" id="ProtNLM"/>
    </source>
</evidence>
<dbReference type="Gene3D" id="3.30.70.1820">
    <property type="entry name" value="L1 transposable element, RRM domain"/>
    <property type="match status" value="1"/>
</dbReference>
<dbReference type="InParanoid" id="H2ZYA9"/>